<proteinExistence type="predicted"/>
<sequence length="92" mass="10661">MFKNKKIKLIAVLFIILNLLITYFWIFNWTILDNTLGYILWVGDIIISIILTIVQKRNEFKILYILLLITTIAVILLLLAAVFIIFTVSSMG</sequence>
<feature type="transmembrane region" description="Helical" evidence="1">
    <location>
        <begin position="62"/>
        <end position="86"/>
    </location>
</feature>
<reference evidence="2 3" key="1">
    <citation type="submission" date="2020-07" db="EMBL/GenBank/DDBJ databases">
        <title>A new beta-1,3-glucan-decomposing anaerobic bacterium isolated from anoxic soil subjected to biological soil disinfestation.</title>
        <authorList>
            <person name="Ueki A."/>
            <person name="Tonouchi A."/>
        </authorList>
    </citation>
    <scope>NUCLEOTIDE SEQUENCE [LARGE SCALE GENOMIC DNA]</scope>
    <source>
        <strain evidence="2 3">TW1</strain>
    </source>
</reference>
<comment type="caution">
    <text evidence="2">The sequence shown here is derived from an EMBL/GenBank/DDBJ whole genome shotgun (WGS) entry which is preliminary data.</text>
</comment>
<feature type="transmembrane region" description="Helical" evidence="1">
    <location>
        <begin position="7"/>
        <end position="26"/>
    </location>
</feature>
<keyword evidence="3" id="KW-1185">Reference proteome</keyword>
<protein>
    <submittedName>
        <fullName evidence="2">Uncharacterized protein</fullName>
    </submittedName>
</protein>
<gene>
    <name evidence="2" type="ORF">bsdtw1_01435</name>
</gene>
<feature type="transmembrane region" description="Helical" evidence="1">
    <location>
        <begin position="38"/>
        <end position="55"/>
    </location>
</feature>
<dbReference type="Proteomes" id="UP000580568">
    <property type="component" value="Unassembled WGS sequence"/>
</dbReference>
<evidence type="ECO:0000313" key="2">
    <source>
        <dbReference type="EMBL" id="GFP75361.1"/>
    </source>
</evidence>
<organism evidence="2 3">
    <name type="scientific">Clostridium fungisolvens</name>
    <dbReference type="NCBI Taxonomy" id="1604897"/>
    <lineage>
        <taxon>Bacteria</taxon>
        <taxon>Bacillati</taxon>
        <taxon>Bacillota</taxon>
        <taxon>Clostridia</taxon>
        <taxon>Eubacteriales</taxon>
        <taxon>Clostridiaceae</taxon>
        <taxon>Clostridium</taxon>
    </lineage>
</organism>
<dbReference type="EMBL" id="BLZR01000001">
    <property type="protein sequence ID" value="GFP75361.1"/>
    <property type="molecule type" value="Genomic_DNA"/>
</dbReference>
<keyword evidence="1" id="KW-0812">Transmembrane</keyword>
<name>A0A6V8SEY7_9CLOT</name>
<accession>A0A6V8SEY7</accession>
<dbReference type="AlphaFoldDB" id="A0A6V8SEY7"/>
<keyword evidence="1" id="KW-0472">Membrane</keyword>
<evidence type="ECO:0000313" key="3">
    <source>
        <dbReference type="Proteomes" id="UP000580568"/>
    </source>
</evidence>
<keyword evidence="1" id="KW-1133">Transmembrane helix</keyword>
<evidence type="ECO:0000256" key="1">
    <source>
        <dbReference type="SAM" id="Phobius"/>
    </source>
</evidence>